<dbReference type="Proteomes" id="UP000055611">
    <property type="component" value="Chromosome"/>
</dbReference>
<protein>
    <recommendedName>
        <fullName evidence="3">Polysaccharide export protein N-terminal domain-containing protein</fullName>
    </recommendedName>
</protein>
<dbReference type="Gene3D" id="3.10.560.10">
    <property type="entry name" value="Outer membrane lipoprotein wza domain like"/>
    <property type="match status" value="2"/>
</dbReference>
<reference evidence="4 5" key="1">
    <citation type="journal article" date="2016" name="Front. Microbiol.">
        <title>Genome Sequence of the Piezophilic, Mesophilic Sulfate-Reducing Bacterium Desulfovibrio indicus J2T.</title>
        <authorList>
            <person name="Cao J."/>
            <person name="Maignien L."/>
            <person name="Shao Z."/>
            <person name="Alain K."/>
            <person name="Jebbar M."/>
        </authorList>
    </citation>
    <scope>NUCLEOTIDE SEQUENCE [LARGE SCALE GENOMIC DNA]</scope>
    <source>
        <strain evidence="4 5">J2</strain>
    </source>
</reference>
<dbReference type="InterPro" id="IPR003715">
    <property type="entry name" value="Poly_export_N"/>
</dbReference>
<name>A0ABM5YU52_9BACT</name>
<gene>
    <name evidence="4" type="ORF">AWY79_07900</name>
</gene>
<sequence length="588" mass="65305">MPNSDSLQINNMTMGQQDGNAEGGDAEPNYPTYTPPKPFSGVETKTTMGGIEAEKSHRTLHQRFNVMMPTGQDPAYGNTDARHPFETVPFPELPVYGQSLFSGHFSSTYYDERNPSYLIRYGDRIGVRIWGAFNFEQELTVDLLGNIFIPTVGPIKVMGVPNGSLAKVVMKAVENVYQREYIKSYIDLLTPNPLSVFVSGQVLRPGRYAGGSTDSILYFLDLAGGIDSFRGSYRDISIMRKGKEVANIDLYDFIRDGKLSPVKLEEGDVIVVKERGIKVGVNGQVRFQAWFEFNDRYAMGSDIMDCSLPMAGVTHVSLQGYRNREPFKKYLTLDEFKYAKVMDEDTVEFLSDSPAEMIVVYVEGAIAGRSQFFVKRGTRLHALLNYIAVDKTYAKLDSIYLKRISVAEQQAAALADSLFRLQQNSLIANSQTAGEAEIRIKEAALIDDFVKRAANAEQKGVVAIANKGKVEDVFLQDGDIVVIPRVTDVVLITGQVLAPNTVVYNKDYQLEDYLKLAGGLELSSDENHILIFKSNGFVEQVADASIEPGDTIMALPVYRSKNLEFAKALTQIFYQIAVGTRAILQTAF</sequence>
<evidence type="ECO:0000313" key="4">
    <source>
        <dbReference type="EMBL" id="AMK11039.1"/>
    </source>
</evidence>
<evidence type="ECO:0000256" key="2">
    <source>
        <dbReference type="SAM" id="MobiDB-lite"/>
    </source>
</evidence>
<keyword evidence="5" id="KW-1185">Reference proteome</keyword>
<evidence type="ECO:0000259" key="3">
    <source>
        <dbReference type="Pfam" id="PF02563"/>
    </source>
</evidence>
<dbReference type="RefSeq" id="WP_158509875.1">
    <property type="nucleotide sequence ID" value="NZ_CP014206.1"/>
</dbReference>
<feature type="region of interest" description="Disordered" evidence="2">
    <location>
        <begin position="1"/>
        <end position="39"/>
    </location>
</feature>
<dbReference type="InterPro" id="IPR049712">
    <property type="entry name" value="Poly_export"/>
</dbReference>
<dbReference type="EMBL" id="CP014206">
    <property type="protein sequence ID" value="AMK11039.1"/>
    <property type="molecule type" value="Genomic_DNA"/>
</dbReference>
<accession>A0ABM5YU52</accession>
<dbReference type="PANTHER" id="PTHR33619">
    <property type="entry name" value="POLYSACCHARIDE EXPORT PROTEIN GFCE-RELATED"/>
    <property type="match status" value="1"/>
</dbReference>
<evidence type="ECO:0000313" key="5">
    <source>
        <dbReference type="Proteomes" id="UP000055611"/>
    </source>
</evidence>
<feature type="compositionally biased region" description="Polar residues" evidence="2">
    <location>
        <begin position="1"/>
        <end position="19"/>
    </location>
</feature>
<organism evidence="4 5">
    <name type="scientific">Pseudodesulfovibrio indicus</name>
    <dbReference type="NCBI Taxonomy" id="1716143"/>
    <lineage>
        <taxon>Bacteria</taxon>
        <taxon>Pseudomonadati</taxon>
        <taxon>Thermodesulfobacteriota</taxon>
        <taxon>Desulfovibrionia</taxon>
        <taxon>Desulfovibrionales</taxon>
        <taxon>Desulfovibrionaceae</taxon>
    </lineage>
</organism>
<keyword evidence="1" id="KW-0732">Signal</keyword>
<dbReference type="PANTHER" id="PTHR33619:SF3">
    <property type="entry name" value="POLYSACCHARIDE EXPORT PROTEIN GFCE-RELATED"/>
    <property type="match status" value="1"/>
</dbReference>
<feature type="domain" description="Polysaccharide export protein N-terminal" evidence="3">
    <location>
        <begin position="113"/>
        <end position="178"/>
    </location>
</feature>
<evidence type="ECO:0000256" key="1">
    <source>
        <dbReference type="ARBA" id="ARBA00022729"/>
    </source>
</evidence>
<proteinExistence type="predicted"/>
<dbReference type="Pfam" id="PF02563">
    <property type="entry name" value="Poly_export"/>
    <property type="match status" value="1"/>
</dbReference>